<dbReference type="InterPro" id="IPR003033">
    <property type="entry name" value="SCP2_sterol-bd_dom"/>
</dbReference>
<dbReference type="InterPro" id="IPR036388">
    <property type="entry name" value="WH-like_DNA-bd_sf"/>
</dbReference>
<dbReference type="PANTHER" id="PTHR33204">
    <property type="entry name" value="TRANSCRIPTIONAL REGULATOR, MARR FAMILY"/>
    <property type="match status" value="1"/>
</dbReference>
<keyword evidence="2" id="KW-0238">DNA-binding</keyword>
<keyword evidence="6" id="KW-1185">Reference proteome</keyword>
<evidence type="ECO:0000256" key="3">
    <source>
        <dbReference type="ARBA" id="ARBA00023163"/>
    </source>
</evidence>
<evidence type="ECO:0000256" key="2">
    <source>
        <dbReference type="ARBA" id="ARBA00023125"/>
    </source>
</evidence>
<dbReference type="InterPro" id="IPR036390">
    <property type="entry name" value="WH_DNA-bd_sf"/>
</dbReference>
<dbReference type="Gene3D" id="3.30.1050.10">
    <property type="entry name" value="SCP2 sterol-binding domain"/>
    <property type="match status" value="1"/>
</dbReference>
<dbReference type="Proteomes" id="UP001168640">
    <property type="component" value="Unassembled WGS sequence"/>
</dbReference>
<name>A0ABT8VY43_9GAMM</name>
<accession>A0ABT8VY43</accession>
<dbReference type="PANTHER" id="PTHR33204:SF18">
    <property type="entry name" value="TRANSCRIPTIONAL REGULATORY PROTEIN"/>
    <property type="match status" value="1"/>
</dbReference>
<comment type="caution">
    <text evidence="5">The sequence shown here is derived from an EMBL/GenBank/DDBJ whole genome shotgun (WGS) entry which is preliminary data.</text>
</comment>
<dbReference type="Pfam" id="PF02036">
    <property type="entry name" value="SCP2"/>
    <property type="match status" value="1"/>
</dbReference>
<evidence type="ECO:0000256" key="1">
    <source>
        <dbReference type="ARBA" id="ARBA00023015"/>
    </source>
</evidence>
<dbReference type="RefSeq" id="WP_302908989.1">
    <property type="nucleotide sequence ID" value="NZ_JAUMIS010000001.1"/>
</dbReference>
<dbReference type="Gene3D" id="1.10.10.10">
    <property type="entry name" value="Winged helix-like DNA-binding domain superfamily/Winged helix DNA-binding domain"/>
    <property type="match status" value="1"/>
</dbReference>
<dbReference type="SUPFAM" id="SSF55718">
    <property type="entry name" value="SCP-like"/>
    <property type="match status" value="1"/>
</dbReference>
<dbReference type="CDD" id="cd00090">
    <property type="entry name" value="HTH_ARSR"/>
    <property type="match status" value="1"/>
</dbReference>
<sequence length="229" mass="26231">MSSSQFCPLSKAMEILGERWTLLLVRELVLGSTRFSQLQRGLRMMSPTMLTRRLNTLVEEGLVIKKKIPGQKGYEYFPSECCSELMPVIDHLSQWGMRWARGQMTEEDYDLDLLMLHLPRHIDVHKLVGRETIIRFNFDDVDAFPNWWLVVEGEEVDVCVHDPGKEVDVYLNTSLKTMIEIWLGDTTYRQAIADERFKALGASSLARNVENWMPVGPYAGIRPANAASP</sequence>
<dbReference type="PROSITE" id="PS51118">
    <property type="entry name" value="HTH_HXLR"/>
    <property type="match status" value="1"/>
</dbReference>
<proteinExistence type="predicted"/>
<evidence type="ECO:0000313" key="5">
    <source>
        <dbReference type="EMBL" id="MDO3720916.1"/>
    </source>
</evidence>
<protein>
    <submittedName>
        <fullName evidence="5">Helix-turn-helix domain-containing protein</fullName>
    </submittedName>
</protein>
<reference evidence="5" key="1">
    <citation type="submission" date="2023-07" db="EMBL/GenBank/DDBJ databases">
        <title>Marinobacter sp. chi1 genome sequencing and assembly.</title>
        <authorList>
            <person name="Park S."/>
        </authorList>
    </citation>
    <scope>NUCLEOTIDE SEQUENCE</scope>
    <source>
        <strain evidence="5">Chi1</strain>
    </source>
</reference>
<dbReference type="SUPFAM" id="SSF46785">
    <property type="entry name" value="Winged helix' DNA-binding domain"/>
    <property type="match status" value="1"/>
</dbReference>
<dbReference type="EMBL" id="JAUMIS010000001">
    <property type="protein sequence ID" value="MDO3720916.1"/>
    <property type="molecule type" value="Genomic_DNA"/>
</dbReference>
<gene>
    <name evidence="5" type="ORF">QVZ43_04225</name>
</gene>
<organism evidence="5 6">
    <name type="scientific">Marinobacter suaedae</name>
    <dbReference type="NCBI Taxonomy" id="3057675"/>
    <lineage>
        <taxon>Bacteria</taxon>
        <taxon>Pseudomonadati</taxon>
        <taxon>Pseudomonadota</taxon>
        <taxon>Gammaproteobacteria</taxon>
        <taxon>Pseudomonadales</taxon>
        <taxon>Marinobacteraceae</taxon>
        <taxon>Marinobacter</taxon>
    </lineage>
</organism>
<keyword evidence="3" id="KW-0804">Transcription</keyword>
<dbReference type="Pfam" id="PF01638">
    <property type="entry name" value="HxlR"/>
    <property type="match status" value="1"/>
</dbReference>
<evidence type="ECO:0000313" key="6">
    <source>
        <dbReference type="Proteomes" id="UP001168640"/>
    </source>
</evidence>
<dbReference type="InterPro" id="IPR002577">
    <property type="entry name" value="HTH_HxlR"/>
</dbReference>
<dbReference type="InterPro" id="IPR011991">
    <property type="entry name" value="ArsR-like_HTH"/>
</dbReference>
<keyword evidence="1" id="KW-0805">Transcription regulation</keyword>
<dbReference type="InterPro" id="IPR036527">
    <property type="entry name" value="SCP2_sterol-bd_dom_sf"/>
</dbReference>
<feature type="domain" description="HTH hxlR-type" evidence="4">
    <location>
        <begin position="7"/>
        <end position="104"/>
    </location>
</feature>
<evidence type="ECO:0000259" key="4">
    <source>
        <dbReference type="PROSITE" id="PS51118"/>
    </source>
</evidence>